<feature type="transmembrane region" description="Helical" evidence="1">
    <location>
        <begin position="148"/>
        <end position="171"/>
    </location>
</feature>
<comment type="caution">
    <text evidence="2">The sequence shown here is derived from an EMBL/GenBank/DDBJ whole genome shotgun (WGS) entry which is preliminary data.</text>
</comment>
<feature type="transmembrane region" description="Helical" evidence="1">
    <location>
        <begin position="121"/>
        <end position="142"/>
    </location>
</feature>
<evidence type="ECO:0000256" key="1">
    <source>
        <dbReference type="SAM" id="Phobius"/>
    </source>
</evidence>
<dbReference type="Proteomes" id="UP000786560">
    <property type="component" value="Unassembled WGS sequence"/>
</dbReference>
<dbReference type="RefSeq" id="WP_278711634.1">
    <property type="nucleotide sequence ID" value="NZ_DYUX01000025.1"/>
</dbReference>
<organism evidence="2 3">
    <name type="scientific">Bifidobacterium pullorum subsp. gallinarum</name>
    <dbReference type="NCBI Taxonomy" id="78344"/>
    <lineage>
        <taxon>Bacteria</taxon>
        <taxon>Bacillati</taxon>
        <taxon>Actinomycetota</taxon>
        <taxon>Actinomycetes</taxon>
        <taxon>Bifidobacteriales</taxon>
        <taxon>Bifidobacteriaceae</taxon>
        <taxon>Bifidobacterium</taxon>
    </lineage>
</organism>
<name>A0A921LX50_9BIFI</name>
<reference evidence="2" key="1">
    <citation type="journal article" date="2021" name="PeerJ">
        <title>Extensive microbial diversity within the chicken gut microbiome revealed by metagenomics and culture.</title>
        <authorList>
            <person name="Gilroy R."/>
            <person name="Ravi A."/>
            <person name="Getino M."/>
            <person name="Pursley I."/>
            <person name="Horton D.L."/>
            <person name="Alikhan N.F."/>
            <person name="Baker D."/>
            <person name="Gharbi K."/>
            <person name="Hall N."/>
            <person name="Watson M."/>
            <person name="Adriaenssens E.M."/>
            <person name="Foster-Nyarko E."/>
            <person name="Jarju S."/>
            <person name="Secka A."/>
            <person name="Antonio M."/>
            <person name="Oren A."/>
            <person name="Chaudhuri R.R."/>
            <person name="La Ragione R."/>
            <person name="Hildebrand F."/>
            <person name="Pallen M.J."/>
        </authorList>
    </citation>
    <scope>NUCLEOTIDE SEQUENCE</scope>
    <source>
        <strain evidence="2">ChiBcolR7-4860</strain>
    </source>
</reference>
<evidence type="ECO:0000313" key="2">
    <source>
        <dbReference type="EMBL" id="HJG42291.1"/>
    </source>
</evidence>
<sequence length="259" mass="28324">MRIIELVGTCLTVEFSDEDLTELSEDFGVTLPGRFIRIPGRLTDVFSAYADEVSVSKHASGPFIALDPQDGLNYLVAEMICSQWPESGTYCDIRCYGMDGELWCCNTRGFAIVVAAPRSTAALWVMLTVMIAAAEICLTVVLMSLEGVYGALFITVMLAPFVVGCTAYTLYCCRFRVEAGLRGVTVRPVFGGRWRFALSDVVRIDRDAGCGPAGIIRRLTIHTAERSVTVRGALTGVDELDAFLTTYCHMRNERKGASA</sequence>
<keyword evidence="1" id="KW-1133">Transmembrane helix</keyword>
<accession>A0A921LX50</accession>
<gene>
    <name evidence="2" type="ORF">K8U73_07925</name>
</gene>
<keyword evidence="1" id="KW-0812">Transmembrane</keyword>
<proteinExistence type="predicted"/>
<evidence type="ECO:0000313" key="3">
    <source>
        <dbReference type="Proteomes" id="UP000786560"/>
    </source>
</evidence>
<protein>
    <submittedName>
        <fullName evidence="2">Uncharacterized protein</fullName>
    </submittedName>
</protein>
<reference evidence="2" key="2">
    <citation type="submission" date="2021-09" db="EMBL/GenBank/DDBJ databases">
        <authorList>
            <person name="Gilroy R."/>
        </authorList>
    </citation>
    <scope>NUCLEOTIDE SEQUENCE</scope>
    <source>
        <strain evidence="2">ChiBcolR7-4860</strain>
    </source>
</reference>
<keyword evidence="1" id="KW-0472">Membrane</keyword>
<dbReference type="AlphaFoldDB" id="A0A921LX50"/>
<dbReference type="EMBL" id="DYUX01000025">
    <property type="protein sequence ID" value="HJG42291.1"/>
    <property type="molecule type" value="Genomic_DNA"/>
</dbReference>